<keyword evidence="2" id="KW-1185">Reference proteome</keyword>
<dbReference type="RefSeq" id="XP_068352351.1">
    <property type="nucleotide sequence ID" value="XM_068509622.1"/>
</dbReference>
<organism evidence="1 2">
    <name type="scientific">Tritrichomonas foetus</name>
    <dbReference type="NCBI Taxonomy" id="1144522"/>
    <lineage>
        <taxon>Eukaryota</taxon>
        <taxon>Metamonada</taxon>
        <taxon>Parabasalia</taxon>
        <taxon>Tritrichomonadida</taxon>
        <taxon>Tritrichomonadidae</taxon>
        <taxon>Tritrichomonas</taxon>
    </lineage>
</organism>
<dbReference type="EMBL" id="MLAK01001016">
    <property type="protein sequence ID" value="OHS99214.1"/>
    <property type="molecule type" value="Genomic_DNA"/>
</dbReference>
<gene>
    <name evidence="1" type="ORF">TRFO_34358</name>
</gene>
<dbReference type="GeneID" id="94844326"/>
<name>A0A1J4JJ72_9EUKA</name>
<evidence type="ECO:0000313" key="2">
    <source>
        <dbReference type="Proteomes" id="UP000179807"/>
    </source>
</evidence>
<evidence type="ECO:0000313" key="1">
    <source>
        <dbReference type="EMBL" id="OHS99214.1"/>
    </source>
</evidence>
<comment type="caution">
    <text evidence="1">The sequence shown here is derived from an EMBL/GenBank/DDBJ whole genome shotgun (WGS) entry which is preliminary data.</text>
</comment>
<reference evidence="1" key="1">
    <citation type="submission" date="2016-10" db="EMBL/GenBank/DDBJ databases">
        <authorList>
            <person name="Benchimol M."/>
            <person name="Almeida L.G."/>
            <person name="Vasconcelos A.T."/>
            <person name="Perreira-Neves A."/>
            <person name="Rosa I.A."/>
            <person name="Tasca T."/>
            <person name="Bogo M.R."/>
            <person name="de Souza W."/>
        </authorList>
    </citation>
    <scope>NUCLEOTIDE SEQUENCE [LARGE SCALE GENOMIC DNA]</scope>
    <source>
        <strain evidence="1">K</strain>
    </source>
</reference>
<dbReference type="VEuPathDB" id="TrichDB:TRFO_34358"/>
<sequence length="699" mass="82587">MNDEYIKIVKKFDVFSEGIKCLLCGEYSIAKLLFNKIERSNQEIEFFRKIDVFLDDNRSNFDLESSEITKIRWMFECFAFGLIKKHNDFSIDCALITFSQSNDYVTAIFKPFLLDLYPIPKMSDHLANEFAKALFNFYAKYTSMFRILKPFFHSMIIEVNDNRLFKLLNHSAYYLYQNIPVKYLSIDNFQNKEIKNIIYYTQNTKELLIFQTDFSNKFFYPNEFPVSFNSSACSMALSSIHLGVHFVDLFSQLIKEKIEKVDLDTIPNIAKVIPEFVPFLFAAYQPLIYRFPNKYLRLISAELPILNEFSFKIKELQHRFISDIIIQKLYEKLNIIDISIDCFSKNSIPYHFYGFYDQIVCNSFENRSFYIYSDHEKNCDYDFLHSNYAINEFIILIGSNSHESRRSMIQKHFDNIEKHMKMIKNDFTRQITSTDLFSLIFLRDSNNSFLCHPAFALILIKLLRNLSPNDQFLLKSEFIMSQNYTDNKYIDITSYFTGNLTNLLELLGQKKWDIADHMTKYSSKKFRHIFLLSRSIELHGSSQACLFDCNEVQSMLNIELLLTNNNLCQNHMKSICNCSIKNSNDFINPNSPFLATMNDNLKIILENRLKIEAKYIFSPYTSFMWKDAELIARSFDTNPLNFIYSRKIQQFTEKPPTNSSFMDFLKYISRYFWSYNHDTTNKIIKLDAIGVISHLFPPI</sequence>
<proteinExistence type="predicted"/>
<accession>A0A1J4JJ72</accession>
<dbReference type="AlphaFoldDB" id="A0A1J4JJ72"/>
<protein>
    <submittedName>
        <fullName evidence="1">Uncharacterized protein</fullName>
    </submittedName>
</protein>
<dbReference type="Proteomes" id="UP000179807">
    <property type="component" value="Unassembled WGS sequence"/>
</dbReference>